<reference evidence="6 7" key="1">
    <citation type="submission" date="2021-03" db="EMBL/GenBank/DDBJ databases">
        <title>Complete genome of Streptomyces formicae strain 1H-GS9 (DSM 100524).</title>
        <authorList>
            <person name="Atanasov K.E."/>
            <person name="Altabella T."/>
            <person name="Ferrer A."/>
        </authorList>
    </citation>
    <scope>NUCLEOTIDE SEQUENCE [LARGE SCALE GENOMIC DNA]</scope>
    <source>
        <strain evidence="6 7">1H-GS9</strain>
    </source>
</reference>
<dbReference type="InterPro" id="IPR050811">
    <property type="entry name" value="Phosphate_ABC_transporter"/>
</dbReference>
<gene>
    <name evidence="6" type="ORF">J4032_01070</name>
</gene>
<keyword evidence="3" id="KW-0732">Signal</keyword>
<keyword evidence="4" id="KW-0592">Phosphate transport</keyword>
<keyword evidence="7" id="KW-1185">Reference proteome</keyword>
<dbReference type="InterPro" id="IPR011862">
    <property type="entry name" value="Phos-bd"/>
</dbReference>
<proteinExistence type="inferred from homology"/>
<dbReference type="PANTHER" id="PTHR30570">
    <property type="entry name" value="PERIPLASMIC PHOSPHATE BINDING COMPONENT OF PHOSPHATE ABC TRANSPORTER"/>
    <property type="match status" value="1"/>
</dbReference>
<dbReference type="PROSITE" id="PS51257">
    <property type="entry name" value="PROKAR_LIPOPROTEIN"/>
    <property type="match status" value="1"/>
</dbReference>
<dbReference type="InterPro" id="IPR024370">
    <property type="entry name" value="PBP_domain"/>
</dbReference>
<dbReference type="SUPFAM" id="SSF53850">
    <property type="entry name" value="Periplasmic binding protein-like II"/>
    <property type="match status" value="1"/>
</dbReference>
<evidence type="ECO:0000256" key="4">
    <source>
        <dbReference type="RuleBase" id="RU367119"/>
    </source>
</evidence>
<name>A0ABY3WHM7_9ACTN</name>
<dbReference type="CDD" id="cd13654">
    <property type="entry name" value="PBP2_phosphate_like_2"/>
    <property type="match status" value="1"/>
</dbReference>
<evidence type="ECO:0000256" key="2">
    <source>
        <dbReference type="ARBA" id="ARBA00022448"/>
    </source>
</evidence>
<evidence type="ECO:0000259" key="5">
    <source>
        <dbReference type="Pfam" id="PF12849"/>
    </source>
</evidence>
<organism evidence="6 7">
    <name type="scientific">Streptomyces formicae</name>
    <dbReference type="NCBI Taxonomy" id="1616117"/>
    <lineage>
        <taxon>Bacteria</taxon>
        <taxon>Bacillati</taxon>
        <taxon>Actinomycetota</taxon>
        <taxon>Actinomycetes</taxon>
        <taxon>Kitasatosporales</taxon>
        <taxon>Streptomycetaceae</taxon>
        <taxon>Streptomyces</taxon>
    </lineage>
</organism>
<dbReference type="Proteomes" id="UP000828924">
    <property type="component" value="Chromosome"/>
</dbReference>
<comment type="similarity">
    <text evidence="1 4">Belongs to the PstS family.</text>
</comment>
<accession>A0ABY3WHM7</accession>
<dbReference type="PANTHER" id="PTHR30570:SF1">
    <property type="entry name" value="PHOSPHATE-BINDING PROTEIN PSTS"/>
    <property type="match status" value="1"/>
</dbReference>
<evidence type="ECO:0000313" key="7">
    <source>
        <dbReference type="Proteomes" id="UP000828924"/>
    </source>
</evidence>
<dbReference type="Gene3D" id="3.40.190.10">
    <property type="entry name" value="Periplasmic binding protein-like II"/>
    <property type="match status" value="2"/>
</dbReference>
<evidence type="ECO:0000256" key="1">
    <source>
        <dbReference type="ARBA" id="ARBA00008725"/>
    </source>
</evidence>
<evidence type="ECO:0000256" key="3">
    <source>
        <dbReference type="ARBA" id="ARBA00022729"/>
    </source>
</evidence>
<dbReference type="EMBL" id="CP071872">
    <property type="protein sequence ID" value="UNM10287.1"/>
    <property type="molecule type" value="Genomic_DNA"/>
</dbReference>
<keyword evidence="2 4" id="KW-0813">Transport</keyword>
<sequence>MRIEALPVNRPSRPRRPTTPVALTATVVLLSASACGSEDAGSDVNTGERLSGAITVDGSSTVAPLSVVAARVFEERNPGVKVTVGTSGTAGGFAKFCNGETDISDASRRINDAEKAACARNGIAYEEFLVANDGLSVVVNKDNDFADCLTVEQLKKIWEPGSKVASWKDVDPAFPDVKLELFGAGRDSGTFDYFTEAVNGKEGASRTDYSPSEDDNATVRGVAGAKGGLGYFGLSYYEENKDKLKLLKVDGGKGCVEPTPQTVQDGSYKPLSRPLYIYPKADSLDRREVSAFVEFFVVSNEDLARKALFVPLDNLQEAELKKDFENLKLQWGHETPSPSG</sequence>
<dbReference type="NCBIfam" id="TIGR02136">
    <property type="entry name" value="ptsS_2"/>
    <property type="match status" value="1"/>
</dbReference>
<feature type="domain" description="PBP" evidence="5">
    <location>
        <begin position="46"/>
        <end position="297"/>
    </location>
</feature>
<dbReference type="Pfam" id="PF12849">
    <property type="entry name" value="PBP_like_2"/>
    <property type="match status" value="1"/>
</dbReference>
<evidence type="ECO:0000313" key="6">
    <source>
        <dbReference type="EMBL" id="UNM10287.1"/>
    </source>
</evidence>
<protein>
    <recommendedName>
        <fullName evidence="4">Phosphate-binding protein</fullName>
    </recommendedName>
</protein>
<comment type="function">
    <text evidence="4">Involved in the system for phosphate transport across the cytoplasmic membrane.</text>
</comment>